<keyword evidence="1 6" id="KW-0963">Cytoplasm</keyword>
<dbReference type="FunFam" id="3.40.50.11060:FF:000001">
    <property type="entry name" value="GTPase HflX"/>
    <property type="match status" value="1"/>
</dbReference>
<name>A0A0R2B897_9LACO</name>
<dbReference type="GO" id="GO:0005525">
    <property type="term" value="F:GTP binding"/>
    <property type="evidence" value="ECO:0007669"/>
    <property type="project" value="UniProtKB-UniRule"/>
</dbReference>
<dbReference type="Gene3D" id="3.40.50.11060">
    <property type="entry name" value="GTPase HflX, N-terminal domain"/>
    <property type="match status" value="1"/>
</dbReference>
<feature type="binding site" evidence="7">
    <location>
        <begin position="330"/>
        <end position="333"/>
    </location>
    <ligand>
        <name>GTP</name>
        <dbReference type="ChEBI" id="CHEBI:37565"/>
    </ligand>
</feature>
<evidence type="ECO:0000256" key="5">
    <source>
        <dbReference type="ARBA" id="ARBA00023134"/>
    </source>
</evidence>
<dbReference type="Pfam" id="PF16360">
    <property type="entry name" value="GTP-bdg_M"/>
    <property type="match status" value="1"/>
</dbReference>
<comment type="similarity">
    <text evidence="6">Belongs to the TRAFAC class OBG-HflX-like GTPase superfamily. HflX GTPase family.</text>
</comment>
<feature type="coiled-coil region" evidence="9">
    <location>
        <begin position="163"/>
        <end position="190"/>
    </location>
</feature>
<comment type="caution">
    <text evidence="11">The sequence shown here is derived from an EMBL/GenBank/DDBJ whole genome shotgun (WGS) entry which is preliminary data.</text>
</comment>
<feature type="binding site" evidence="8">
    <location>
        <position position="244"/>
    </location>
    <ligand>
        <name>Mg(2+)</name>
        <dbReference type="ChEBI" id="CHEBI:18420"/>
    </ligand>
</feature>
<evidence type="ECO:0000256" key="2">
    <source>
        <dbReference type="ARBA" id="ARBA00022723"/>
    </source>
</evidence>
<dbReference type="GO" id="GO:0043022">
    <property type="term" value="F:ribosome binding"/>
    <property type="evidence" value="ECO:0007669"/>
    <property type="project" value="TreeGrafter"/>
</dbReference>
<dbReference type="PATRIC" id="fig|1423772.3.peg.129"/>
<feature type="binding site" evidence="7">
    <location>
        <begin position="350"/>
        <end position="352"/>
    </location>
    <ligand>
        <name>GTP</name>
        <dbReference type="ChEBI" id="CHEBI:37565"/>
    </ligand>
</feature>
<evidence type="ECO:0000256" key="4">
    <source>
        <dbReference type="ARBA" id="ARBA00022842"/>
    </source>
</evidence>
<organism evidence="11 12">
    <name type="scientific">Ligilactobacillus murinus DSM 20452 = NBRC 14221</name>
    <dbReference type="NCBI Taxonomy" id="1423772"/>
    <lineage>
        <taxon>Bacteria</taxon>
        <taxon>Bacillati</taxon>
        <taxon>Bacillota</taxon>
        <taxon>Bacilli</taxon>
        <taxon>Lactobacillales</taxon>
        <taxon>Lactobacillaceae</taxon>
        <taxon>Ligilactobacillus</taxon>
    </lineage>
</organism>
<dbReference type="InterPro" id="IPR016496">
    <property type="entry name" value="GTPase_HflX"/>
</dbReference>
<dbReference type="GO" id="GO:0003924">
    <property type="term" value="F:GTPase activity"/>
    <property type="evidence" value="ECO:0007669"/>
    <property type="project" value="UniProtKB-UniRule"/>
</dbReference>
<dbReference type="GO" id="GO:0046872">
    <property type="term" value="F:metal ion binding"/>
    <property type="evidence" value="ECO:0007669"/>
    <property type="project" value="UniProtKB-KW"/>
</dbReference>
<comment type="cofactor">
    <cofactor evidence="8">
        <name>Mg(2+)</name>
        <dbReference type="ChEBI" id="CHEBI:18420"/>
    </cofactor>
</comment>
<comment type="function">
    <text evidence="6">GTPase that associates with the 50S ribosomal subunit and may have a role during protein synthesis or ribosome biogenesis.</text>
</comment>
<feature type="binding site" evidence="7">
    <location>
        <begin position="210"/>
        <end position="217"/>
    </location>
    <ligand>
        <name>GTP</name>
        <dbReference type="ChEBI" id="CHEBI:37565"/>
    </ligand>
</feature>
<keyword evidence="5 6" id="KW-0342">GTP-binding</keyword>
<protein>
    <recommendedName>
        <fullName evidence="6">GTPase HflX</fullName>
    </recommendedName>
    <alternativeName>
        <fullName evidence="6">GTP-binding protein HflX</fullName>
    </alternativeName>
</protein>
<evidence type="ECO:0000256" key="3">
    <source>
        <dbReference type="ARBA" id="ARBA00022741"/>
    </source>
</evidence>
<sequence length="426" mass="47662">MIKGELYMTSVIIAGIENEQENFDYTMAELASLAEAANMKVTRQFKQKLERPIAATYLGKGKVEEIKTAGAVTNSQILILNDELTPTQIRNLENITEMRVLDRTALILEIFAARAKTKEAKLQVQVAKLQYQLPRLHTGLTDKLDQQTAGNAGGGYTNRGAGETKLELNRRVIEKKISALNKELKTIDKEHQTRRKQRQRSGIKTAALVGYTNAGKSTTLNGLLRLFGETKNKEVFEKDMLFATLDTSVRRLRFDDNKEILLSDTVGFVSKLPHQLVKAFRTTLAEAANADLLVQVVDLSDDHYQEMIETTEKTLTEIGVTDIPMLYVFNKADKLAVSYPSLAGKELTFSAQDDESLKVLAELLKQELFKDYQAHEYLIPYAKGDLVEELNQKATVLETKYLADGTKIKAEVAPALAGRLAKYQLN</sequence>
<accession>A0A0R2B897</accession>
<evidence type="ECO:0000259" key="10">
    <source>
        <dbReference type="PROSITE" id="PS51705"/>
    </source>
</evidence>
<evidence type="ECO:0000313" key="12">
    <source>
        <dbReference type="Proteomes" id="UP000051612"/>
    </source>
</evidence>
<evidence type="ECO:0000313" key="11">
    <source>
        <dbReference type="EMBL" id="KRM75582.1"/>
    </source>
</evidence>
<evidence type="ECO:0000256" key="6">
    <source>
        <dbReference type="HAMAP-Rule" id="MF_00900"/>
    </source>
</evidence>
<feature type="binding site" evidence="8">
    <location>
        <position position="217"/>
    </location>
    <ligand>
        <name>Mg(2+)</name>
        <dbReference type="ChEBI" id="CHEBI:18420"/>
    </ligand>
</feature>
<dbReference type="InterPro" id="IPR025121">
    <property type="entry name" value="GTPase_HflX_N"/>
</dbReference>
<dbReference type="Pfam" id="PF13167">
    <property type="entry name" value="GTP-bdg_N"/>
    <property type="match status" value="1"/>
</dbReference>
<dbReference type="PROSITE" id="PS51705">
    <property type="entry name" value="G_HFLX"/>
    <property type="match status" value="1"/>
</dbReference>
<evidence type="ECO:0000256" key="9">
    <source>
        <dbReference type="SAM" id="Coils"/>
    </source>
</evidence>
<dbReference type="EMBL" id="AYYN01000065">
    <property type="protein sequence ID" value="KRM75582.1"/>
    <property type="molecule type" value="Genomic_DNA"/>
</dbReference>
<dbReference type="SUPFAM" id="SSF52540">
    <property type="entry name" value="P-loop containing nucleoside triphosphate hydrolases"/>
    <property type="match status" value="1"/>
</dbReference>
<dbReference type="Pfam" id="PF01926">
    <property type="entry name" value="MMR_HSR1"/>
    <property type="match status" value="1"/>
</dbReference>
<dbReference type="PANTHER" id="PTHR10229:SF4">
    <property type="entry name" value="GTPASE HFLX"/>
    <property type="match status" value="1"/>
</dbReference>
<dbReference type="Proteomes" id="UP000051612">
    <property type="component" value="Unassembled WGS sequence"/>
</dbReference>
<dbReference type="InterPro" id="IPR027417">
    <property type="entry name" value="P-loop_NTPase"/>
</dbReference>
<keyword evidence="2 8" id="KW-0479">Metal-binding</keyword>
<comment type="subunit">
    <text evidence="6">Monomer. Associates with the 50S ribosomal subunit.</text>
</comment>
<dbReference type="InterPro" id="IPR032305">
    <property type="entry name" value="GTP-bd_M"/>
</dbReference>
<feature type="binding site" evidence="7">
    <location>
        <begin position="242"/>
        <end position="246"/>
    </location>
    <ligand>
        <name>GTP</name>
        <dbReference type="ChEBI" id="CHEBI:37565"/>
    </ligand>
</feature>
<dbReference type="PIRSF" id="PIRSF006809">
    <property type="entry name" value="GTP-binding_hflX_prd"/>
    <property type="match status" value="1"/>
</dbReference>
<keyword evidence="4 8" id="KW-0460">Magnesium</keyword>
<dbReference type="Gene3D" id="6.10.250.2860">
    <property type="match status" value="1"/>
</dbReference>
<feature type="binding site" evidence="7">
    <location>
        <begin position="264"/>
        <end position="267"/>
    </location>
    <ligand>
        <name>GTP</name>
        <dbReference type="ChEBI" id="CHEBI:37565"/>
    </ligand>
</feature>
<dbReference type="NCBIfam" id="TIGR03156">
    <property type="entry name" value="GTP_HflX"/>
    <property type="match status" value="1"/>
</dbReference>
<keyword evidence="9" id="KW-0175">Coiled coil</keyword>
<dbReference type="Gene3D" id="3.40.50.300">
    <property type="entry name" value="P-loop containing nucleotide triphosphate hydrolases"/>
    <property type="match status" value="1"/>
</dbReference>
<dbReference type="InterPro" id="IPR030394">
    <property type="entry name" value="G_HFLX_dom"/>
</dbReference>
<dbReference type="HAMAP" id="MF_00900">
    <property type="entry name" value="GTPase_HflX"/>
    <property type="match status" value="1"/>
</dbReference>
<evidence type="ECO:0000256" key="8">
    <source>
        <dbReference type="PIRSR" id="PIRSR006809-2"/>
    </source>
</evidence>
<dbReference type="PANTHER" id="PTHR10229">
    <property type="entry name" value="GTP-BINDING PROTEIN HFLX"/>
    <property type="match status" value="1"/>
</dbReference>
<dbReference type="GO" id="GO:0005737">
    <property type="term" value="C:cytoplasm"/>
    <property type="evidence" value="ECO:0007669"/>
    <property type="project" value="UniProtKB-SubCell"/>
</dbReference>
<proteinExistence type="inferred from homology"/>
<dbReference type="InterPro" id="IPR006073">
    <property type="entry name" value="GTP-bd"/>
</dbReference>
<gene>
    <name evidence="6" type="primary">hflX</name>
    <name evidence="11" type="ORF">FC48_GL000116</name>
</gene>
<evidence type="ECO:0000256" key="7">
    <source>
        <dbReference type="PIRSR" id="PIRSR006809-1"/>
    </source>
</evidence>
<comment type="subcellular location">
    <subcellularLocation>
        <location evidence="6">Cytoplasm</location>
    </subcellularLocation>
    <text evidence="6">May associate with membranes.</text>
</comment>
<reference evidence="11 12" key="1">
    <citation type="journal article" date="2015" name="Genome Announc.">
        <title>Expanding the biotechnology potential of lactobacilli through comparative genomics of 213 strains and associated genera.</title>
        <authorList>
            <person name="Sun Z."/>
            <person name="Harris H.M."/>
            <person name="McCann A."/>
            <person name="Guo C."/>
            <person name="Argimon S."/>
            <person name="Zhang W."/>
            <person name="Yang X."/>
            <person name="Jeffery I.B."/>
            <person name="Cooney J.C."/>
            <person name="Kagawa T.F."/>
            <person name="Liu W."/>
            <person name="Song Y."/>
            <person name="Salvetti E."/>
            <person name="Wrobel A."/>
            <person name="Rasinkangas P."/>
            <person name="Parkhill J."/>
            <person name="Rea M.C."/>
            <person name="O'Sullivan O."/>
            <person name="Ritari J."/>
            <person name="Douillard F.P."/>
            <person name="Paul Ross R."/>
            <person name="Yang R."/>
            <person name="Briner A.E."/>
            <person name="Felis G.E."/>
            <person name="de Vos W.M."/>
            <person name="Barrangou R."/>
            <person name="Klaenhammer T.R."/>
            <person name="Caufield P.W."/>
            <person name="Cui Y."/>
            <person name="Zhang H."/>
            <person name="O'Toole P.W."/>
        </authorList>
    </citation>
    <scope>NUCLEOTIDE SEQUENCE [LARGE SCALE GENOMIC DNA]</scope>
    <source>
        <strain evidence="11 12">DSM 20452</strain>
    </source>
</reference>
<feature type="domain" description="Hflx-type G" evidence="10">
    <location>
        <begin position="204"/>
        <end position="372"/>
    </location>
</feature>
<keyword evidence="3 6" id="KW-0547">Nucleotide-binding</keyword>
<evidence type="ECO:0000256" key="1">
    <source>
        <dbReference type="ARBA" id="ARBA00022490"/>
    </source>
</evidence>
<dbReference type="AlphaFoldDB" id="A0A0R2B897"/>
<dbReference type="InterPro" id="IPR042108">
    <property type="entry name" value="GTPase_HflX_N_sf"/>
</dbReference>
<dbReference type="CDD" id="cd01878">
    <property type="entry name" value="HflX"/>
    <property type="match status" value="1"/>
</dbReference>